<protein>
    <submittedName>
        <fullName evidence="3">Uncharacterized protein</fullName>
    </submittedName>
</protein>
<organism evidence="3 4">
    <name type="scientific">Triparma columacea</name>
    <dbReference type="NCBI Taxonomy" id="722753"/>
    <lineage>
        <taxon>Eukaryota</taxon>
        <taxon>Sar</taxon>
        <taxon>Stramenopiles</taxon>
        <taxon>Ochrophyta</taxon>
        <taxon>Bolidophyceae</taxon>
        <taxon>Parmales</taxon>
        <taxon>Triparmaceae</taxon>
        <taxon>Triparma</taxon>
    </lineage>
</organism>
<evidence type="ECO:0000313" key="3">
    <source>
        <dbReference type="EMBL" id="GMI40094.1"/>
    </source>
</evidence>
<keyword evidence="1" id="KW-0175">Coiled coil</keyword>
<comment type="caution">
    <text evidence="3">The sequence shown here is derived from an EMBL/GenBank/DDBJ whole genome shotgun (WGS) entry which is preliminary data.</text>
</comment>
<name>A0A9W7GBD2_9STRA</name>
<proteinExistence type="predicted"/>
<feature type="coiled-coil region" evidence="1">
    <location>
        <begin position="169"/>
        <end position="203"/>
    </location>
</feature>
<evidence type="ECO:0000313" key="4">
    <source>
        <dbReference type="Proteomes" id="UP001165065"/>
    </source>
</evidence>
<dbReference type="AlphaFoldDB" id="A0A9W7GBD2"/>
<feature type="region of interest" description="Disordered" evidence="2">
    <location>
        <begin position="114"/>
        <end position="169"/>
    </location>
</feature>
<reference evidence="4" key="1">
    <citation type="journal article" date="2023" name="Commun. Biol.">
        <title>Genome analysis of Parmales, the sister group of diatoms, reveals the evolutionary specialization of diatoms from phago-mixotrophs to photoautotrophs.</title>
        <authorList>
            <person name="Ban H."/>
            <person name="Sato S."/>
            <person name="Yoshikawa S."/>
            <person name="Yamada K."/>
            <person name="Nakamura Y."/>
            <person name="Ichinomiya M."/>
            <person name="Sato N."/>
            <person name="Blanc-Mathieu R."/>
            <person name="Endo H."/>
            <person name="Kuwata A."/>
            <person name="Ogata H."/>
        </authorList>
    </citation>
    <scope>NUCLEOTIDE SEQUENCE [LARGE SCALE GENOMIC DNA]</scope>
</reference>
<feature type="compositionally biased region" description="Acidic residues" evidence="2">
    <location>
        <begin position="137"/>
        <end position="148"/>
    </location>
</feature>
<sequence length="649" mass="72075">MSDGNSVNELDSYITSEGLLPPASSLLPPSDVVDPKADLVNIREALLSIDYGSLEGADDDGELYDDVLGENRWEGEGVGVGEGEKNPASAPPPQRWRGVSAAGAPSYRYGEYYGPASSSSTSPTLNLNFDGVGDYGGGDEGEDREDYETSYLSLKPSRPSPTPNTPSRNTAVLQSLRAMQQKLRKIEQERAVALKQCSELSEISRSNIESLGEVREAEVRAGHDARRRIQLDCDRRRNEKEEVEIRGVKVKERKVKAEEELEVWRRKGREEKVKRDQAIGRLEREGETNEVLEREVGAIAGEEKRIIEVLEGIRQDVKTREEELKVKIQKTEKDLAKITNTRLKGEARKKEIDDFLSVVLTLNQELVGASSSPQKAERSRRDAYEVRDDGTFEAGGRAGERAFRANVGLEADRLLDWNGRKLGEGLERVMEDVYQRLMRDRRGIILDDAKSVRSEDVREAYKGGLLGRMGMVKLAGESLETARMAGRLTMDNEDTPNSKYYDAEDGEGSVEDRSNVVARNIIEEALTPPRKKRGEGAGVGAAGFQSPGKGLQDARDMMLEEFTNLNMQYFDMVEKARGGDGDIQDLLTVIAGLQSKGEQLKLMGKTLEGRGMRIPVYSPDAVERKANALGILREYREQTLHLGRGSEFS</sequence>
<feature type="compositionally biased region" description="Low complexity" evidence="2">
    <location>
        <begin position="115"/>
        <end position="132"/>
    </location>
</feature>
<feature type="region of interest" description="Disordered" evidence="2">
    <location>
        <begin position="490"/>
        <end position="509"/>
    </location>
</feature>
<feature type="region of interest" description="Disordered" evidence="2">
    <location>
        <begin position="530"/>
        <end position="550"/>
    </location>
</feature>
<dbReference type="EMBL" id="BRYA01000118">
    <property type="protein sequence ID" value="GMI40094.1"/>
    <property type="molecule type" value="Genomic_DNA"/>
</dbReference>
<dbReference type="OrthoDB" id="76453at2759"/>
<feature type="region of interest" description="Disordered" evidence="2">
    <location>
        <begin position="54"/>
        <end position="100"/>
    </location>
</feature>
<evidence type="ECO:0000256" key="1">
    <source>
        <dbReference type="SAM" id="Coils"/>
    </source>
</evidence>
<feature type="compositionally biased region" description="Acidic residues" evidence="2">
    <location>
        <begin position="56"/>
        <end position="68"/>
    </location>
</feature>
<feature type="coiled-coil region" evidence="1">
    <location>
        <begin position="240"/>
        <end position="341"/>
    </location>
</feature>
<accession>A0A9W7GBD2</accession>
<evidence type="ECO:0000256" key="2">
    <source>
        <dbReference type="SAM" id="MobiDB-lite"/>
    </source>
</evidence>
<dbReference type="Proteomes" id="UP001165065">
    <property type="component" value="Unassembled WGS sequence"/>
</dbReference>
<gene>
    <name evidence="3" type="ORF">TrCOL_g947</name>
</gene>
<keyword evidence="4" id="KW-1185">Reference proteome</keyword>